<accession>A0A0B6ZCQ0</accession>
<name>A0A0B6ZCQ0_9EUPU</name>
<sequence>NPTISEQPNATSESLMSASLDHESNLFNSSSQPGQGGNLMPSKGGNPMLSATTNDLGDTDNSLIEDSLFDLMSDFPRPPALNRSQSASTLMFASFSPHVIDRSMTPDFFFTDSPSVGSFFSNFPSKNLDSESLALGNLANFDQPSNSAAVPQSSSGLLTSSSSSIRGANTPSPILPGFIGSTVTGNMVNTGGMTSSLIQESGCMDVDSILPTSVLSTLSHLNTDSATEKNSQVSFVTGNSDFAVLNQEFSTEIHVAVASIRSPDACGSEGQQNHCIAEESPFPENTVLKLSSHHQNRI</sequence>
<gene>
    <name evidence="2" type="primary">ORF55734</name>
</gene>
<organism evidence="2">
    <name type="scientific">Arion vulgaris</name>
    <dbReference type="NCBI Taxonomy" id="1028688"/>
    <lineage>
        <taxon>Eukaryota</taxon>
        <taxon>Metazoa</taxon>
        <taxon>Spiralia</taxon>
        <taxon>Lophotrochozoa</taxon>
        <taxon>Mollusca</taxon>
        <taxon>Gastropoda</taxon>
        <taxon>Heterobranchia</taxon>
        <taxon>Euthyneura</taxon>
        <taxon>Panpulmonata</taxon>
        <taxon>Eupulmonata</taxon>
        <taxon>Stylommatophora</taxon>
        <taxon>Helicina</taxon>
        <taxon>Arionoidea</taxon>
        <taxon>Arionidae</taxon>
        <taxon>Arion</taxon>
    </lineage>
</organism>
<dbReference type="AlphaFoldDB" id="A0A0B6ZCQ0"/>
<protein>
    <submittedName>
        <fullName evidence="2">Uncharacterized protein</fullName>
    </submittedName>
</protein>
<feature type="non-terminal residue" evidence="2">
    <location>
        <position position="1"/>
    </location>
</feature>
<evidence type="ECO:0000313" key="2">
    <source>
        <dbReference type="EMBL" id="CEK65646.1"/>
    </source>
</evidence>
<dbReference type="EMBL" id="HACG01018781">
    <property type="protein sequence ID" value="CEK65646.1"/>
    <property type="molecule type" value="Transcribed_RNA"/>
</dbReference>
<feature type="region of interest" description="Disordered" evidence="1">
    <location>
        <begin position="24"/>
        <end position="56"/>
    </location>
</feature>
<evidence type="ECO:0000256" key="1">
    <source>
        <dbReference type="SAM" id="MobiDB-lite"/>
    </source>
</evidence>
<proteinExistence type="predicted"/>
<reference evidence="2" key="1">
    <citation type="submission" date="2014-12" db="EMBL/GenBank/DDBJ databases">
        <title>Insight into the proteome of Arion vulgaris.</title>
        <authorList>
            <person name="Aradska J."/>
            <person name="Bulat T."/>
            <person name="Smidak R."/>
            <person name="Sarate P."/>
            <person name="Gangsoo J."/>
            <person name="Sialana F."/>
            <person name="Bilban M."/>
            <person name="Lubec G."/>
        </authorList>
    </citation>
    <scope>NUCLEOTIDE SEQUENCE</scope>
    <source>
        <tissue evidence="2">Skin</tissue>
    </source>
</reference>